<name>Q9RU75_DEIRA</name>
<dbReference type="KEGG" id="dra:DR_1518"/>
<dbReference type="EnsemblBacteria" id="AAF11085">
    <property type="protein sequence ID" value="AAF11085"/>
    <property type="gene ID" value="DR_1518"/>
</dbReference>
<organism evidence="1 2">
    <name type="scientific">Deinococcus radiodurans (strain ATCC 13939 / DSM 20539 / JCM 16871 / CCUG 27074 / LMG 4051 / NBRC 15346 / NCIMB 9279 / VKM B-1422 / R1)</name>
    <dbReference type="NCBI Taxonomy" id="243230"/>
    <lineage>
        <taxon>Bacteria</taxon>
        <taxon>Thermotogati</taxon>
        <taxon>Deinococcota</taxon>
        <taxon>Deinococci</taxon>
        <taxon>Deinococcales</taxon>
        <taxon>Deinococcaceae</taxon>
        <taxon>Deinococcus</taxon>
    </lineage>
</organism>
<dbReference type="InParanoid" id="Q9RU75"/>
<dbReference type="GeneID" id="69517757"/>
<dbReference type="PIR" id="B75387">
    <property type="entry name" value="B75387"/>
</dbReference>
<keyword evidence="2" id="KW-1185">Reference proteome</keyword>
<gene>
    <name evidence="1" type="ordered locus">DR_1518</name>
</gene>
<reference evidence="1 2" key="1">
    <citation type="journal article" date="1999" name="Science">
        <title>Genome sequence of the radioresistant bacterium Deinococcus radiodurans R1.</title>
        <authorList>
            <person name="White O."/>
            <person name="Eisen J.A."/>
            <person name="Heidelberg J.F."/>
            <person name="Hickey E.K."/>
            <person name="Peterson J.D."/>
            <person name="Dodson R.J."/>
            <person name="Haft D.H."/>
            <person name="Gwinn M.L."/>
            <person name="Nelson W.C."/>
            <person name="Richardson D.L."/>
            <person name="Moffat K.S."/>
            <person name="Qin H."/>
            <person name="Jiang L."/>
            <person name="Pamphile W."/>
            <person name="Crosby M."/>
            <person name="Shen M."/>
            <person name="Vamathevan J.J."/>
            <person name="Lam P."/>
            <person name="McDonald L."/>
            <person name="Utterback T."/>
            <person name="Zalewski C."/>
            <person name="Makarova K.S."/>
            <person name="Aravind L."/>
            <person name="Daly M.J."/>
            <person name="Minton K.W."/>
            <person name="Fleischmann R.D."/>
            <person name="Ketchum K.A."/>
            <person name="Nelson K.E."/>
            <person name="Salzberg S."/>
            <person name="Smith H.O."/>
            <person name="Venter J.C."/>
            <person name="Fraser C.M."/>
        </authorList>
    </citation>
    <scope>NUCLEOTIDE SEQUENCE [LARGE SCALE GENOMIC DNA]</scope>
    <source>
        <strain evidence="2">ATCC 13939 / DSM 20539 / JCM 16871 / LMG 4051 / NBRC 15346 / NCIMB 9279 / R1 / VKM B-1422</strain>
    </source>
</reference>
<evidence type="ECO:0000313" key="1">
    <source>
        <dbReference type="EMBL" id="AAF11085.1"/>
    </source>
</evidence>
<dbReference type="HOGENOM" id="CLU_2022942_0_0_0"/>
<evidence type="ECO:0000313" key="2">
    <source>
        <dbReference type="Proteomes" id="UP000002524"/>
    </source>
</evidence>
<dbReference type="EMBL" id="AE000513">
    <property type="protein sequence ID" value="AAF11085.1"/>
    <property type="molecule type" value="Genomic_DNA"/>
</dbReference>
<sequence>MIKLHPSLLPSLSFSPDEPVLLMKLESDQKLCFLAVTGAFLESGRKLEGVRLEISNWRDLQMHQESGSLSTLSEELADICEFDLQEDSLRVAGFYRKAHGYLEMTFQEPTIEVLYVSDSPLA</sequence>
<proteinExistence type="predicted"/>
<accession>Q9RU75</accession>
<dbReference type="OrthoDB" id="9985038at2"/>
<dbReference type="AlphaFoldDB" id="Q9RU75"/>
<dbReference type="Proteomes" id="UP000002524">
    <property type="component" value="Chromosome 1"/>
</dbReference>
<dbReference type="PaxDb" id="243230-DR_1518"/>
<dbReference type="RefSeq" id="WP_010888157.1">
    <property type="nucleotide sequence ID" value="NC_001263.1"/>
</dbReference>
<protein>
    <submittedName>
        <fullName evidence="1">Uncharacterized protein</fullName>
    </submittedName>
</protein>